<dbReference type="InterPro" id="IPR050832">
    <property type="entry name" value="Bact_Acetyltransf"/>
</dbReference>
<dbReference type="RefSeq" id="WP_134070269.1">
    <property type="nucleotide sequence ID" value="NZ_PECH01000004.1"/>
</dbReference>
<dbReference type="Pfam" id="PF13420">
    <property type="entry name" value="Acetyltransf_4"/>
    <property type="match status" value="1"/>
</dbReference>
<dbReference type="Gene3D" id="3.40.630.30">
    <property type="match status" value="1"/>
</dbReference>
<protein>
    <submittedName>
        <fullName evidence="4">Phosphinothricin N-acetyltransferase</fullName>
        <ecNumber evidence="4">2.3.1.183</ecNumber>
    </submittedName>
</protein>
<dbReference type="InterPro" id="IPR000182">
    <property type="entry name" value="GNAT_dom"/>
</dbReference>
<dbReference type="CDD" id="cd04301">
    <property type="entry name" value="NAT_SF"/>
    <property type="match status" value="1"/>
</dbReference>
<evidence type="ECO:0000256" key="1">
    <source>
        <dbReference type="ARBA" id="ARBA00022679"/>
    </source>
</evidence>
<dbReference type="PANTHER" id="PTHR43877">
    <property type="entry name" value="AMINOALKYLPHOSPHONATE N-ACETYLTRANSFERASE-RELATED-RELATED"/>
    <property type="match status" value="1"/>
</dbReference>
<evidence type="ECO:0000313" key="4">
    <source>
        <dbReference type="EMBL" id="TDZ85942.1"/>
    </source>
</evidence>
<name>A0A4R8S7M1_9MYCO</name>
<dbReference type="GO" id="GO:0102971">
    <property type="term" value="F:phosphinothricin N-acetyltransferase activity"/>
    <property type="evidence" value="ECO:0007669"/>
    <property type="project" value="UniProtKB-EC"/>
</dbReference>
<accession>A0A4R8S7M1</accession>
<dbReference type="PROSITE" id="PS51186">
    <property type="entry name" value="GNAT"/>
    <property type="match status" value="1"/>
</dbReference>
<dbReference type="EC" id="2.3.1.183" evidence="4"/>
<feature type="domain" description="N-acetyltransferase" evidence="3">
    <location>
        <begin position="1"/>
        <end position="162"/>
    </location>
</feature>
<sequence length="181" mass="19779">MIIRDAAADDAAACAAIYAPYVTDTAISFEEVPPSDAVLAERIRTAAHRHAWLVAEDGVEILGYAYAVPWKSRTAYQWACEVSVYVDGTRQQRGAGRQLYTALLDRLRSLGYRTVLAVVVIPNAASEKLHRAMGFEQVACYRRIGYKLGGWHDVAHFQLFLPSLDDQTDNDSAPGPPPGGG</sequence>
<reference evidence="4 5" key="1">
    <citation type="journal article" date="2019" name="Sci. Rep.">
        <title>Extended insight into the Mycobacterium chelonae-abscessus complex through whole genome sequencing of Mycobacterium salmoniphilum outbreak and Mycobacterium salmoniphilum-like strains.</title>
        <authorList>
            <person name="Behra P.R.K."/>
            <person name="Das S."/>
            <person name="Pettersson B.M.F."/>
            <person name="Shirreff L."/>
            <person name="DuCote T."/>
            <person name="Jacobsson K.G."/>
            <person name="Ennis D.G."/>
            <person name="Kirsebom L.A."/>
        </authorList>
    </citation>
    <scope>NUCLEOTIDE SEQUENCE [LARGE SCALE GENOMIC DNA]</scope>
    <source>
        <strain evidence="4 5">DE 4585</strain>
    </source>
</reference>
<dbReference type="InterPro" id="IPR016181">
    <property type="entry name" value="Acyl_CoA_acyltransferase"/>
</dbReference>
<dbReference type="Proteomes" id="UP000295117">
    <property type="component" value="Unassembled WGS sequence"/>
</dbReference>
<dbReference type="EMBL" id="PECH01000004">
    <property type="protein sequence ID" value="TDZ85942.1"/>
    <property type="molecule type" value="Genomic_DNA"/>
</dbReference>
<evidence type="ECO:0000259" key="3">
    <source>
        <dbReference type="PROSITE" id="PS51186"/>
    </source>
</evidence>
<evidence type="ECO:0000256" key="2">
    <source>
        <dbReference type="ARBA" id="ARBA00023315"/>
    </source>
</evidence>
<dbReference type="SUPFAM" id="SSF55729">
    <property type="entry name" value="Acyl-CoA N-acyltransferases (Nat)"/>
    <property type="match status" value="1"/>
</dbReference>
<organism evidence="4 5">
    <name type="scientific">Mycobacteroides salmoniphilum</name>
    <dbReference type="NCBI Taxonomy" id="404941"/>
    <lineage>
        <taxon>Bacteria</taxon>
        <taxon>Bacillati</taxon>
        <taxon>Actinomycetota</taxon>
        <taxon>Actinomycetes</taxon>
        <taxon>Mycobacteriales</taxon>
        <taxon>Mycobacteriaceae</taxon>
        <taxon>Mycobacteroides</taxon>
    </lineage>
</organism>
<keyword evidence="1 4" id="KW-0808">Transferase</keyword>
<comment type="caution">
    <text evidence="4">The sequence shown here is derived from an EMBL/GenBank/DDBJ whole genome shotgun (WGS) entry which is preliminary data.</text>
</comment>
<keyword evidence="2 4" id="KW-0012">Acyltransferase</keyword>
<evidence type="ECO:0000313" key="5">
    <source>
        <dbReference type="Proteomes" id="UP000295117"/>
    </source>
</evidence>
<dbReference type="AlphaFoldDB" id="A0A4R8S7M1"/>
<gene>
    <name evidence="4" type="primary">pat_2</name>
    <name evidence="4" type="ORF">DE4585_01265</name>
</gene>
<proteinExistence type="predicted"/>